<dbReference type="GO" id="GO:0000160">
    <property type="term" value="P:phosphorelay signal transduction system"/>
    <property type="evidence" value="ECO:0007669"/>
    <property type="project" value="InterPro"/>
</dbReference>
<sequence length="562" mass="64422">MIYRLLVVDDEPIIVHGLVHALESADELHVEVHRSYSSSSALEILKQTKMDIVLTDINMPGASGLSLQKEIKNRWPACKVIFLTGHDDFQYIHEATRQGTLDYILKTEGNDAVLRAVEKAVRILDQEMESRHWIAQAQERLLRARPFLQKQYISDLLKGRSHTLSEIERWFHELEMELNPYDPCLLLIGRVDTWREGHASSHALDLYALQNIVQELLSPMVCLIAAEYDRSRIIWVIQCRDHIGPDDLNDRERREQVMCFVHGTMERIQQVAETLLQLQVSLACSSQWSAWSQLADKVEDIKLLLGSGLGIGAQTLLIEEAAVEQNIHARNGNTPLLRSGTSRRNGAELLRFCIEQGNRDEFHSVFHALMGDTLYSNDADTALNMEIYYDVVSMYLPYLTRLHLTAHHLETSDKLVDLEKLTRYELHDSWKQAADYLIETGDLIFQAAEQGRYEEEHEVVAKVNRYIERNLGGDLSLTRIGEAVGHNPSYLSRLYKQISGEGLSETIHAARLNRAKQLLQETDTKVHEIATALGFISPPYFYRFFKKATHLTPQQYRELVNK</sequence>
<evidence type="ECO:0000256" key="4">
    <source>
        <dbReference type="PROSITE-ProRule" id="PRU00169"/>
    </source>
</evidence>
<dbReference type="AlphaFoldDB" id="A0A848MAZ7"/>
<dbReference type="PROSITE" id="PS01124">
    <property type="entry name" value="HTH_ARAC_FAMILY_2"/>
    <property type="match status" value="1"/>
</dbReference>
<dbReference type="CDD" id="cd17536">
    <property type="entry name" value="REC_YesN-like"/>
    <property type="match status" value="1"/>
</dbReference>
<dbReference type="EMBL" id="JABBPN010000021">
    <property type="protein sequence ID" value="NMO97706.1"/>
    <property type="molecule type" value="Genomic_DNA"/>
</dbReference>
<evidence type="ECO:0000259" key="6">
    <source>
        <dbReference type="PROSITE" id="PS50110"/>
    </source>
</evidence>
<dbReference type="Gene3D" id="3.40.50.2300">
    <property type="match status" value="1"/>
</dbReference>
<evidence type="ECO:0000256" key="1">
    <source>
        <dbReference type="ARBA" id="ARBA00023015"/>
    </source>
</evidence>
<protein>
    <submittedName>
        <fullName evidence="7">Response regulator</fullName>
    </submittedName>
</protein>
<dbReference type="PANTHER" id="PTHR43280">
    <property type="entry name" value="ARAC-FAMILY TRANSCRIPTIONAL REGULATOR"/>
    <property type="match status" value="1"/>
</dbReference>
<dbReference type="Proteomes" id="UP000565468">
    <property type="component" value="Unassembled WGS sequence"/>
</dbReference>
<organism evidence="7 8">
    <name type="scientific">Paenibacillus lemnae</name>
    <dbReference type="NCBI Taxonomy" id="1330551"/>
    <lineage>
        <taxon>Bacteria</taxon>
        <taxon>Bacillati</taxon>
        <taxon>Bacillota</taxon>
        <taxon>Bacilli</taxon>
        <taxon>Bacillales</taxon>
        <taxon>Paenibacillaceae</taxon>
        <taxon>Paenibacillus</taxon>
    </lineage>
</organism>
<keyword evidence="2" id="KW-0238">DNA-binding</keyword>
<dbReference type="SUPFAM" id="SSF46689">
    <property type="entry name" value="Homeodomain-like"/>
    <property type="match status" value="2"/>
</dbReference>
<proteinExistence type="predicted"/>
<feature type="modified residue" description="4-aspartylphosphate" evidence="4">
    <location>
        <position position="56"/>
    </location>
</feature>
<dbReference type="InterPro" id="IPR009057">
    <property type="entry name" value="Homeodomain-like_sf"/>
</dbReference>
<gene>
    <name evidence="7" type="ORF">HII30_18235</name>
</gene>
<keyword evidence="8" id="KW-1185">Reference proteome</keyword>
<dbReference type="InterPro" id="IPR011006">
    <property type="entry name" value="CheY-like_superfamily"/>
</dbReference>
<feature type="domain" description="HTH araC/xylS-type" evidence="5">
    <location>
        <begin position="461"/>
        <end position="559"/>
    </location>
</feature>
<dbReference type="SMART" id="SM00448">
    <property type="entry name" value="REC"/>
    <property type="match status" value="1"/>
</dbReference>
<dbReference type="GO" id="GO:0043565">
    <property type="term" value="F:sequence-specific DNA binding"/>
    <property type="evidence" value="ECO:0007669"/>
    <property type="project" value="InterPro"/>
</dbReference>
<dbReference type="Pfam" id="PF00072">
    <property type="entry name" value="Response_reg"/>
    <property type="match status" value="1"/>
</dbReference>
<keyword evidence="4" id="KW-0597">Phosphoprotein</keyword>
<evidence type="ECO:0000313" key="7">
    <source>
        <dbReference type="EMBL" id="NMO97706.1"/>
    </source>
</evidence>
<dbReference type="Gene3D" id="1.10.10.60">
    <property type="entry name" value="Homeodomain-like"/>
    <property type="match status" value="1"/>
</dbReference>
<keyword evidence="3" id="KW-0804">Transcription</keyword>
<keyword evidence="1" id="KW-0805">Transcription regulation</keyword>
<evidence type="ECO:0000256" key="3">
    <source>
        <dbReference type="ARBA" id="ARBA00023163"/>
    </source>
</evidence>
<feature type="domain" description="Response regulatory" evidence="6">
    <location>
        <begin position="4"/>
        <end position="121"/>
    </location>
</feature>
<name>A0A848MAZ7_PAELE</name>
<accession>A0A848MAZ7</accession>
<dbReference type="InterPro" id="IPR018060">
    <property type="entry name" value="HTH_AraC"/>
</dbReference>
<dbReference type="SUPFAM" id="SSF52172">
    <property type="entry name" value="CheY-like"/>
    <property type="match status" value="1"/>
</dbReference>
<evidence type="ECO:0000313" key="8">
    <source>
        <dbReference type="Proteomes" id="UP000565468"/>
    </source>
</evidence>
<dbReference type="PROSITE" id="PS50110">
    <property type="entry name" value="RESPONSE_REGULATORY"/>
    <property type="match status" value="1"/>
</dbReference>
<dbReference type="RefSeq" id="WP_169506480.1">
    <property type="nucleotide sequence ID" value="NZ_JABBPN010000021.1"/>
</dbReference>
<dbReference type="GO" id="GO:0003700">
    <property type="term" value="F:DNA-binding transcription factor activity"/>
    <property type="evidence" value="ECO:0007669"/>
    <property type="project" value="InterPro"/>
</dbReference>
<evidence type="ECO:0000259" key="5">
    <source>
        <dbReference type="PROSITE" id="PS01124"/>
    </source>
</evidence>
<dbReference type="SMART" id="SM00342">
    <property type="entry name" value="HTH_ARAC"/>
    <property type="match status" value="1"/>
</dbReference>
<dbReference type="InterPro" id="IPR001789">
    <property type="entry name" value="Sig_transdc_resp-reg_receiver"/>
</dbReference>
<reference evidence="7 8" key="1">
    <citation type="submission" date="2020-04" db="EMBL/GenBank/DDBJ databases">
        <title>Paenibacillus algicola sp. nov., a novel marine bacterium producing alginate lyase.</title>
        <authorList>
            <person name="Huang H."/>
        </authorList>
    </citation>
    <scope>NUCLEOTIDE SEQUENCE [LARGE SCALE GENOMIC DNA]</scope>
    <source>
        <strain evidence="7 8">L7-75</strain>
    </source>
</reference>
<comment type="caution">
    <text evidence="7">The sequence shown here is derived from an EMBL/GenBank/DDBJ whole genome shotgun (WGS) entry which is preliminary data.</text>
</comment>
<dbReference type="Pfam" id="PF12833">
    <property type="entry name" value="HTH_18"/>
    <property type="match status" value="1"/>
</dbReference>
<evidence type="ECO:0000256" key="2">
    <source>
        <dbReference type="ARBA" id="ARBA00023125"/>
    </source>
</evidence>
<dbReference type="PANTHER" id="PTHR43280:SF2">
    <property type="entry name" value="HTH-TYPE TRANSCRIPTIONAL REGULATOR EXSA"/>
    <property type="match status" value="1"/>
</dbReference>